<organism evidence="1 2">
    <name type="scientific">Panagrolaimus sp. ES5</name>
    <dbReference type="NCBI Taxonomy" id="591445"/>
    <lineage>
        <taxon>Eukaryota</taxon>
        <taxon>Metazoa</taxon>
        <taxon>Ecdysozoa</taxon>
        <taxon>Nematoda</taxon>
        <taxon>Chromadorea</taxon>
        <taxon>Rhabditida</taxon>
        <taxon>Tylenchina</taxon>
        <taxon>Panagrolaimomorpha</taxon>
        <taxon>Panagrolaimoidea</taxon>
        <taxon>Panagrolaimidae</taxon>
        <taxon>Panagrolaimus</taxon>
    </lineage>
</organism>
<name>A0AC34FW86_9BILA</name>
<evidence type="ECO:0000313" key="1">
    <source>
        <dbReference type="Proteomes" id="UP000887579"/>
    </source>
</evidence>
<reference evidence="2" key="1">
    <citation type="submission" date="2022-11" db="UniProtKB">
        <authorList>
            <consortium name="WormBaseParasite"/>
        </authorList>
    </citation>
    <scope>IDENTIFICATION</scope>
</reference>
<sequence>MGMFERPEYKALLLDIEGTVTSISFVKDVLFPYACENAEQYLETNIKSDKLKPLAEALMDISNKEASLDDSIQKVESPEDWKAIASNVKVWIQNDRKLKPLKELQGFMWEDAYLSGKVLGHVYPEVKYVLNDFYVVQIPVYIYSSGSVHAQKLLFSHSIDGDLTPLLSGYFDTSVGPKIEASSYKKIADQLKLAPNDILFLTDVAKEATAASEAGMRVFLVMREGNAPLCPDIMERFKTINCLEALVCHDD</sequence>
<accession>A0AC34FW86</accession>
<protein>
    <submittedName>
        <fullName evidence="2">Enolase-phosphatase E1</fullName>
    </submittedName>
</protein>
<evidence type="ECO:0000313" key="2">
    <source>
        <dbReference type="WBParaSite" id="ES5_v2.g21056.t1"/>
    </source>
</evidence>
<proteinExistence type="predicted"/>
<dbReference type="Proteomes" id="UP000887579">
    <property type="component" value="Unplaced"/>
</dbReference>
<dbReference type="WBParaSite" id="ES5_v2.g21056.t1">
    <property type="protein sequence ID" value="ES5_v2.g21056.t1"/>
    <property type="gene ID" value="ES5_v2.g21056"/>
</dbReference>